<name>A0A1M5CTD4_9BACT</name>
<dbReference type="GO" id="GO:0005886">
    <property type="term" value="C:plasma membrane"/>
    <property type="evidence" value="ECO:0007669"/>
    <property type="project" value="InterPro"/>
</dbReference>
<accession>A0A1M5CTD4</accession>
<dbReference type="STRING" id="1194090.SAMN05443144_11083"/>
<dbReference type="InterPro" id="IPR010664">
    <property type="entry name" value="LipoPS_assembly_LptC-rel"/>
</dbReference>
<dbReference type="GO" id="GO:0015221">
    <property type="term" value="F:lipopolysaccharide transmembrane transporter activity"/>
    <property type="evidence" value="ECO:0007669"/>
    <property type="project" value="InterPro"/>
</dbReference>
<keyword evidence="2" id="KW-1185">Reference proteome</keyword>
<dbReference type="Pfam" id="PF06835">
    <property type="entry name" value="LptC"/>
    <property type="match status" value="1"/>
</dbReference>
<organism evidence="1 2">
    <name type="scientific">Fodinibius roseus</name>
    <dbReference type="NCBI Taxonomy" id="1194090"/>
    <lineage>
        <taxon>Bacteria</taxon>
        <taxon>Pseudomonadati</taxon>
        <taxon>Balneolota</taxon>
        <taxon>Balneolia</taxon>
        <taxon>Balneolales</taxon>
        <taxon>Balneolaceae</taxon>
        <taxon>Fodinibius</taxon>
    </lineage>
</organism>
<evidence type="ECO:0000313" key="2">
    <source>
        <dbReference type="Proteomes" id="UP000184041"/>
    </source>
</evidence>
<dbReference type="InterPro" id="IPR026265">
    <property type="entry name" value="LptC"/>
</dbReference>
<protein>
    <submittedName>
        <fullName evidence="1">LPS export ABC transporter protein LptC</fullName>
    </submittedName>
</protein>
<dbReference type="EMBL" id="FQUS01000010">
    <property type="protein sequence ID" value="SHF57999.1"/>
    <property type="molecule type" value="Genomic_DNA"/>
</dbReference>
<sequence>MQVIAILEPHKTLYGLLLSLLLTVALASCGELSREQATQVDEALKDSLTSTTESWDVEMEIIEEGYKKMRLTGSYAATYTAKDSNATRIKGPVDIQLYDSTGAVTTRASCNRAVYNAEEAIFELYGDVQVSTEDNRHLESEYLKWIQNTNRITTPKFVIITTPTDSISGTGFEGTTDLSDDYTIEKPTGQFIVD</sequence>
<dbReference type="Proteomes" id="UP000184041">
    <property type="component" value="Unassembled WGS sequence"/>
</dbReference>
<reference evidence="1 2" key="1">
    <citation type="submission" date="2016-11" db="EMBL/GenBank/DDBJ databases">
        <authorList>
            <person name="Jaros S."/>
            <person name="Januszkiewicz K."/>
            <person name="Wedrychowicz H."/>
        </authorList>
    </citation>
    <scope>NUCLEOTIDE SEQUENCE [LARGE SCALE GENOMIC DNA]</scope>
    <source>
        <strain evidence="1 2">DSM 21986</strain>
    </source>
</reference>
<proteinExistence type="predicted"/>
<dbReference type="Gene3D" id="2.60.450.10">
    <property type="entry name" value="Lipopolysaccharide (LPS) transport protein A like domain"/>
    <property type="match status" value="1"/>
</dbReference>
<gene>
    <name evidence="1" type="ORF">SAMN05443144_11083</name>
</gene>
<dbReference type="NCBIfam" id="TIGR04409">
    <property type="entry name" value="LptC_YrbK"/>
    <property type="match status" value="1"/>
</dbReference>
<evidence type="ECO:0000313" key="1">
    <source>
        <dbReference type="EMBL" id="SHF57999.1"/>
    </source>
</evidence>
<dbReference type="AlphaFoldDB" id="A0A1M5CTD4"/>